<reference evidence="1" key="1">
    <citation type="journal article" date="2019" name="Database">
        <title>The radish genome database (RadishGD): an integrated information resource for radish genomics.</title>
        <authorList>
            <person name="Yu H.J."/>
            <person name="Baek S."/>
            <person name="Lee Y.J."/>
            <person name="Cho A."/>
            <person name="Mun J.H."/>
        </authorList>
    </citation>
    <scope>NUCLEOTIDE SEQUENCE [LARGE SCALE GENOMIC DNA]</scope>
    <source>
        <strain evidence="1">cv. WK10039</strain>
    </source>
</reference>
<dbReference type="RefSeq" id="XP_056846158.1">
    <property type="nucleotide sequence ID" value="XM_056990178.1"/>
</dbReference>
<accession>A0A6J0M9A0</accession>
<keyword evidence="1" id="KW-1185">Reference proteome</keyword>
<organism evidence="1 2">
    <name type="scientific">Raphanus sativus</name>
    <name type="common">Radish</name>
    <name type="synonym">Raphanus raphanistrum var. sativus</name>
    <dbReference type="NCBI Taxonomy" id="3726"/>
    <lineage>
        <taxon>Eukaryota</taxon>
        <taxon>Viridiplantae</taxon>
        <taxon>Streptophyta</taxon>
        <taxon>Embryophyta</taxon>
        <taxon>Tracheophyta</taxon>
        <taxon>Spermatophyta</taxon>
        <taxon>Magnoliopsida</taxon>
        <taxon>eudicotyledons</taxon>
        <taxon>Gunneridae</taxon>
        <taxon>Pentapetalae</taxon>
        <taxon>rosids</taxon>
        <taxon>malvids</taxon>
        <taxon>Brassicales</taxon>
        <taxon>Brassicaceae</taxon>
        <taxon>Brassiceae</taxon>
        <taxon>Raphanus</taxon>
    </lineage>
</organism>
<evidence type="ECO:0000313" key="1">
    <source>
        <dbReference type="Proteomes" id="UP000504610"/>
    </source>
</evidence>
<dbReference type="RefSeq" id="XP_018469055.2">
    <property type="nucleotide sequence ID" value="XM_018613553.2"/>
</dbReference>
<dbReference type="KEGG" id="rsz:108840728"/>
<dbReference type="GeneID" id="108840728"/>
<evidence type="ECO:0000313" key="2">
    <source>
        <dbReference type="RefSeq" id="XP_018469055.2"/>
    </source>
</evidence>
<name>A0A6J0M9A0_RAPSA</name>
<proteinExistence type="predicted"/>
<sequence length="251" mass="28253">MTGWFTELEDVLYSIVEYIPLVGTVYSLERAIIAYTTEDWKRYWQSVGNFVESSVRDVILLKDIAEPIPVILLHTMAESFTDKMLELYHHEPKKPEIEITKDLDKRSGHVLIAESSQGKFESEVFGGKAKGVHHFYGAVFIGKLTNPDYAPNGEKIRLDIPQGLYDGAPVTFSWKWTQAWDGSKNSPSATYGRIKLIAGTPTGFELSSRKGLAGWEGYNFWGHVNSRDQITATTAISGNETQIVFERLPET</sequence>
<dbReference type="Proteomes" id="UP000504610">
    <property type="component" value="Chromosome 7"/>
</dbReference>
<dbReference type="RefSeq" id="XP_018469056.2">
    <property type="nucleotide sequence ID" value="XM_018613554.2"/>
</dbReference>
<dbReference type="AlphaFoldDB" id="A0A6J0M9A0"/>
<gene>
    <name evidence="2 3 4" type="primary">LOC108840728</name>
</gene>
<protein>
    <submittedName>
        <fullName evidence="2 3">Iso-A82775C biosynthesis cluster protein B-like</fullName>
    </submittedName>
</protein>
<reference evidence="2 3" key="2">
    <citation type="submission" date="2025-04" db="UniProtKB">
        <authorList>
            <consortium name="RefSeq"/>
        </authorList>
    </citation>
    <scope>IDENTIFICATION</scope>
    <source>
        <tissue evidence="2 3">Leaf</tissue>
    </source>
</reference>
<dbReference type="OrthoDB" id="5148295at2759"/>
<evidence type="ECO:0000313" key="4">
    <source>
        <dbReference type="RefSeq" id="XP_056846158.1"/>
    </source>
</evidence>
<evidence type="ECO:0000313" key="3">
    <source>
        <dbReference type="RefSeq" id="XP_018469056.2"/>
    </source>
</evidence>